<accession>A0A6A7WBH1</accession>
<proteinExistence type="predicted"/>
<evidence type="ECO:0000313" key="2">
    <source>
        <dbReference type="EMBL" id="MQP11849.1"/>
    </source>
</evidence>
<keyword evidence="1" id="KW-1133">Transmembrane helix</keyword>
<feature type="transmembrane region" description="Helical" evidence="1">
    <location>
        <begin position="83"/>
        <end position="106"/>
    </location>
</feature>
<protein>
    <submittedName>
        <fullName evidence="2">Uncharacterized protein</fullName>
    </submittedName>
</protein>
<organism evidence="2 3">
    <name type="scientific">Segatella copri</name>
    <dbReference type="NCBI Taxonomy" id="165179"/>
    <lineage>
        <taxon>Bacteria</taxon>
        <taxon>Pseudomonadati</taxon>
        <taxon>Bacteroidota</taxon>
        <taxon>Bacteroidia</taxon>
        <taxon>Bacteroidales</taxon>
        <taxon>Prevotellaceae</taxon>
        <taxon>Segatella</taxon>
    </lineage>
</organism>
<gene>
    <name evidence="2" type="ORF">F7D20_07750</name>
</gene>
<evidence type="ECO:0000256" key="1">
    <source>
        <dbReference type="SAM" id="Phobius"/>
    </source>
</evidence>
<comment type="caution">
    <text evidence="2">The sequence shown here is derived from an EMBL/GenBank/DDBJ whole genome shotgun (WGS) entry which is preliminary data.</text>
</comment>
<dbReference type="RefSeq" id="WP_158463526.1">
    <property type="nucleotide sequence ID" value="NZ_VZAD01000061.1"/>
</dbReference>
<reference evidence="2 3" key="1">
    <citation type="submission" date="2019-09" db="EMBL/GenBank/DDBJ databases">
        <title>Distinct polysaccharide growth profiles of human intestinal Prevotella copri isolates.</title>
        <authorList>
            <person name="Fehlner-Peach H."/>
            <person name="Magnabosco C."/>
            <person name="Raghavan V."/>
            <person name="Scher J.U."/>
            <person name="Tett A."/>
            <person name="Cox L.M."/>
            <person name="Gottsegen C."/>
            <person name="Watters A."/>
            <person name="Wiltshire- Gordon J.D."/>
            <person name="Segata N."/>
            <person name="Bonneau R."/>
            <person name="Littman D.R."/>
        </authorList>
    </citation>
    <scope>NUCLEOTIDE SEQUENCE [LARGE SCALE GENOMIC DNA]</scope>
    <source>
        <strain evidence="3">iAQ1173</strain>
    </source>
</reference>
<dbReference type="Proteomes" id="UP000384372">
    <property type="component" value="Unassembled WGS sequence"/>
</dbReference>
<dbReference type="AlphaFoldDB" id="A0A6A7WBH1"/>
<name>A0A6A7WBH1_9BACT</name>
<dbReference type="OrthoDB" id="9949689at2"/>
<evidence type="ECO:0000313" key="3">
    <source>
        <dbReference type="Proteomes" id="UP000384372"/>
    </source>
</evidence>
<sequence length="126" mass="13223">MIVVRTKEELQEAIKNKVDSIRIEDPYAKTFANAVRSRRRKAKVAKGAIGFGALAVIGGLAAAPFTGGASLAGTVMGATAMGLTVGTVTISTAELAMILGFAAYALNKKYTIKIGDGDKYVEMRPQ</sequence>
<dbReference type="EMBL" id="VZAD01000061">
    <property type="protein sequence ID" value="MQP11849.1"/>
    <property type="molecule type" value="Genomic_DNA"/>
</dbReference>
<keyword evidence="1" id="KW-0812">Transmembrane</keyword>
<feature type="transmembrane region" description="Helical" evidence="1">
    <location>
        <begin position="44"/>
        <end position="63"/>
    </location>
</feature>
<keyword evidence="1" id="KW-0472">Membrane</keyword>
<keyword evidence="3" id="KW-1185">Reference proteome</keyword>